<keyword evidence="2" id="KW-1185">Reference proteome</keyword>
<name>A0ABV8CW42_9STRE</name>
<dbReference type="EMBL" id="JBHRZV010000049">
    <property type="protein sequence ID" value="MFC3928207.1"/>
    <property type="molecule type" value="Genomic_DNA"/>
</dbReference>
<evidence type="ECO:0000313" key="1">
    <source>
        <dbReference type="EMBL" id="MFC3928207.1"/>
    </source>
</evidence>
<accession>A0ABV8CW42</accession>
<dbReference type="InterPro" id="IPR010738">
    <property type="entry name" value="DUF1310"/>
</dbReference>
<organism evidence="1 2">
    <name type="scientific">Streptococcus caprae</name>
    <dbReference type="NCBI Taxonomy" id="1640501"/>
    <lineage>
        <taxon>Bacteria</taxon>
        <taxon>Bacillati</taxon>
        <taxon>Bacillota</taxon>
        <taxon>Bacilli</taxon>
        <taxon>Lactobacillales</taxon>
        <taxon>Streptococcaceae</taxon>
        <taxon>Streptococcus</taxon>
    </lineage>
</organism>
<evidence type="ECO:0000313" key="2">
    <source>
        <dbReference type="Proteomes" id="UP001595807"/>
    </source>
</evidence>
<proteinExistence type="predicted"/>
<gene>
    <name evidence="1" type="ORF">ACFORF_06445</name>
</gene>
<comment type="caution">
    <text evidence="1">The sequence shown here is derived from an EMBL/GenBank/DDBJ whole genome shotgun (WGS) entry which is preliminary data.</text>
</comment>
<sequence>MKKSVKMLVALVIIVVVGIGGFAMHQHKEKEKMIAIATSEEAKKVYEDKFRREDALALTEKGVIRSYCIDENSLEYNPMGGLMVRVIVNQDSKSYINFNLIDNGDDTYHSAYYVISAKLDRLLVGEK</sequence>
<dbReference type="RefSeq" id="WP_380426549.1">
    <property type="nucleotide sequence ID" value="NZ_JBHRZV010000049.1"/>
</dbReference>
<dbReference type="Proteomes" id="UP001595807">
    <property type="component" value="Unassembled WGS sequence"/>
</dbReference>
<dbReference type="Pfam" id="PF07006">
    <property type="entry name" value="DUF1310"/>
    <property type="match status" value="1"/>
</dbReference>
<reference evidence="2" key="1">
    <citation type="journal article" date="2019" name="Int. J. Syst. Evol. Microbiol.">
        <title>The Global Catalogue of Microorganisms (GCM) 10K type strain sequencing project: providing services to taxonomists for standard genome sequencing and annotation.</title>
        <authorList>
            <consortium name="The Broad Institute Genomics Platform"/>
            <consortium name="The Broad Institute Genome Sequencing Center for Infectious Disease"/>
            <person name="Wu L."/>
            <person name="Ma J."/>
        </authorList>
    </citation>
    <scope>NUCLEOTIDE SEQUENCE [LARGE SCALE GENOMIC DNA]</scope>
    <source>
        <strain evidence="2">CCUG 67170</strain>
    </source>
</reference>
<protein>
    <submittedName>
        <fullName evidence="1">DUF1310 family protein</fullName>
    </submittedName>
</protein>